<accession>A0ABN9G0J5</accession>
<comment type="caution">
    <text evidence="1">The sequence shown here is derived from an EMBL/GenBank/DDBJ whole genome shotgun (WGS) entry which is preliminary data.</text>
</comment>
<dbReference type="Proteomes" id="UP001162483">
    <property type="component" value="Unassembled WGS sequence"/>
</dbReference>
<dbReference type="EMBL" id="CATNWA010017692">
    <property type="protein sequence ID" value="CAI9602449.1"/>
    <property type="molecule type" value="Genomic_DNA"/>
</dbReference>
<evidence type="ECO:0008006" key="3">
    <source>
        <dbReference type="Google" id="ProtNLM"/>
    </source>
</evidence>
<keyword evidence="2" id="KW-1185">Reference proteome</keyword>
<evidence type="ECO:0000313" key="1">
    <source>
        <dbReference type="EMBL" id="CAI9602449.1"/>
    </source>
</evidence>
<evidence type="ECO:0000313" key="2">
    <source>
        <dbReference type="Proteomes" id="UP001162483"/>
    </source>
</evidence>
<organism evidence="1 2">
    <name type="scientific">Staurois parvus</name>
    <dbReference type="NCBI Taxonomy" id="386267"/>
    <lineage>
        <taxon>Eukaryota</taxon>
        <taxon>Metazoa</taxon>
        <taxon>Chordata</taxon>
        <taxon>Craniata</taxon>
        <taxon>Vertebrata</taxon>
        <taxon>Euteleostomi</taxon>
        <taxon>Amphibia</taxon>
        <taxon>Batrachia</taxon>
        <taxon>Anura</taxon>
        <taxon>Neobatrachia</taxon>
        <taxon>Ranoidea</taxon>
        <taxon>Ranidae</taxon>
        <taxon>Staurois</taxon>
    </lineage>
</organism>
<name>A0ABN9G0J5_9NEOB</name>
<protein>
    <recommendedName>
        <fullName evidence="3">Secreted protein</fullName>
    </recommendedName>
</protein>
<feature type="non-terminal residue" evidence="1">
    <location>
        <position position="89"/>
    </location>
</feature>
<proteinExistence type="predicted"/>
<reference evidence="1" key="1">
    <citation type="submission" date="2023-05" db="EMBL/GenBank/DDBJ databases">
        <authorList>
            <person name="Stuckert A."/>
        </authorList>
    </citation>
    <scope>NUCLEOTIDE SEQUENCE</scope>
</reference>
<sequence length="89" mass="10097">MTSAHCAVQHALTPLCYFTWSTTSWLNCCCSQFLPLCYNTTNSWNIYQQGNFMDGLIAQVTTYHGTTLEFTELLRGTNSFTNVCRSSLH</sequence>
<gene>
    <name evidence="1" type="ORF">SPARVUS_LOCUS13139885</name>
</gene>